<dbReference type="GO" id="GO:0032259">
    <property type="term" value="P:methylation"/>
    <property type="evidence" value="ECO:0007669"/>
    <property type="project" value="UniProtKB-KW"/>
</dbReference>
<keyword evidence="2 4" id="KW-0808">Transferase</keyword>
<keyword evidence="3 4" id="KW-0862">Zinc</keyword>
<dbReference type="PANTHER" id="PTHR11103:SF18">
    <property type="entry name" value="SLR1189 PROTEIN"/>
    <property type="match status" value="1"/>
</dbReference>
<comment type="cofactor">
    <cofactor evidence="3">
        <name>Zn(2+)</name>
        <dbReference type="ChEBI" id="CHEBI:29105"/>
    </cofactor>
    <text evidence="3">Binds 1 zinc ion per subunit.</text>
</comment>
<evidence type="ECO:0000259" key="5">
    <source>
        <dbReference type="PROSITE" id="PS50970"/>
    </source>
</evidence>
<dbReference type="GO" id="GO:0009086">
    <property type="term" value="P:methionine biosynthetic process"/>
    <property type="evidence" value="ECO:0007669"/>
    <property type="project" value="InterPro"/>
</dbReference>
<dbReference type="EMBL" id="JAJEPS010000015">
    <property type="protein sequence ID" value="MCC2127144.1"/>
    <property type="molecule type" value="Genomic_DNA"/>
</dbReference>
<protein>
    <submittedName>
        <fullName evidence="6">Homocysteine S-methyltransferase family protein</fullName>
    </submittedName>
</protein>
<feature type="domain" description="Hcy-binding" evidence="5">
    <location>
        <begin position="4"/>
        <end position="290"/>
    </location>
</feature>
<keyword evidence="7" id="KW-1185">Reference proteome</keyword>
<evidence type="ECO:0000256" key="4">
    <source>
        <dbReference type="PROSITE-ProRule" id="PRU00333"/>
    </source>
</evidence>
<comment type="caution">
    <text evidence="6">The sequence shown here is derived from an EMBL/GenBank/DDBJ whole genome shotgun (WGS) entry which is preliminary data.</text>
</comment>
<feature type="binding site" evidence="4">
    <location>
        <position position="275"/>
    </location>
    <ligand>
        <name>Zn(2+)</name>
        <dbReference type="ChEBI" id="CHEBI:29105"/>
    </ligand>
</feature>
<gene>
    <name evidence="6" type="ORF">LKD36_13305</name>
</gene>
<dbReference type="AlphaFoldDB" id="A0AAE3DDA1"/>
<dbReference type="GO" id="GO:0008270">
    <property type="term" value="F:zinc ion binding"/>
    <property type="evidence" value="ECO:0007669"/>
    <property type="project" value="InterPro"/>
</dbReference>
<dbReference type="InterPro" id="IPR003726">
    <property type="entry name" value="HCY_dom"/>
</dbReference>
<dbReference type="InterPro" id="IPR017226">
    <property type="entry name" value="BHMT-like"/>
</dbReference>
<evidence type="ECO:0000313" key="6">
    <source>
        <dbReference type="EMBL" id="MCC2127144.1"/>
    </source>
</evidence>
<sequence length="290" mass="31161">MTREEFRVLVEEKGPVILDGGTGSCLRKMGMPVGVSTEQWVYEHPEEIARLQREYADAGSMVIYAPTFGANRETLKGMGLEANVEILNRELVKRTKENVGDRVLIAGDMSTTGKGLEPYGPMTYDSMMEIYKEQITLLVEAGVDLLVAETLLSQDEATVICDAAREVCDLPLIISFTCEGDGTLYFGGTVFEAAATMEAMGAAAVGVNCSVGPDQLSAVISQLHETVSIPIVAKPNAGMPTITETGEAVYSMGSDEFTRHLLHLRDCGASVIGGCCGTTPEYIEDVKKSL</sequence>
<keyword evidence="1 4" id="KW-0489">Methyltransferase</keyword>
<name>A0AAE3DDA1_9FIRM</name>
<dbReference type="SUPFAM" id="SSF82282">
    <property type="entry name" value="Homocysteine S-methyltransferase"/>
    <property type="match status" value="1"/>
</dbReference>
<proteinExistence type="predicted"/>
<dbReference type="Gene3D" id="3.20.20.330">
    <property type="entry name" value="Homocysteine-binding-like domain"/>
    <property type="match status" value="1"/>
</dbReference>
<reference evidence="6 7" key="1">
    <citation type="submission" date="2021-10" db="EMBL/GenBank/DDBJ databases">
        <title>Anaerobic single-cell dispensing facilitates the cultivation of human gut bacteria.</title>
        <authorList>
            <person name="Afrizal A."/>
        </authorList>
    </citation>
    <scope>NUCLEOTIDE SEQUENCE [LARGE SCALE GENOMIC DNA]</scope>
    <source>
        <strain evidence="6 7">CLA-AA-H276</strain>
    </source>
</reference>
<feature type="binding site" evidence="3 4">
    <location>
        <position position="209"/>
    </location>
    <ligand>
        <name>Zn(2+)</name>
        <dbReference type="ChEBI" id="CHEBI:29105"/>
    </ligand>
</feature>
<evidence type="ECO:0000256" key="1">
    <source>
        <dbReference type="ARBA" id="ARBA00022603"/>
    </source>
</evidence>
<dbReference type="GO" id="GO:0008168">
    <property type="term" value="F:methyltransferase activity"/>
    <property type="evidence" value="ECO:0007669"/>
    <property type="project" value="UniProtKB-UniRule"/>
</dbReference>
<feature type="binding site" evidence="4">
    <location>
        <position position="276"/>
    </location>
    <ligand>
        <name>Zn(2+)</name>
        <dbReference type="ChEBI" id="CHEBI:29105"/>
    </ligand>
</feature>
<accession>A0AAE3DDA1</accession>
<dbReference type="Pfam" id="PF02574">
    <property type="entry name" value="S-methyl_trans"/>
    <property type="match status" value="1"/>
</dbReference>
<dbReference type="RefSeq" id="WP_308459865.1">
    <property type="nucleotide sequence ID" value="NZ_JAJEPS010000015.1"/>
</dbReference>
<dbReference type="Proteomes" id="UP001198220">
    <property type="component" value="Unassembled WGS sequence"/>
</dbReference>
<dbReference type="PROSITE" id="PS50970">
    <property type="entry name" value="HCY"/>
    <property type="match status" value="1"/>
</dbReference>
<dbReference type="InterPro" id="IPR036589">
    <property type="entry name" value="HCY_dom_sf"/>
</dbReference>
<evidence type="ECO:0000313" key="7">
    <source>
        <dbReference type="Proteomes" id="UP001198220"/>
    </source>
</evidence>
<organism evidence="6 7">
    <name type="scientific">Hominiventricola filiformis</name>
    <dbReference type="NCBI Taxonomy" id="2885352"/>
    <lineage>
        <taxon>Bacteria</taxon>
        <taxon>Bacillati</taxon>
        <taxon>Bacillota</taxon>
        <taxon>Clostridia</taxon>
        <taxon>Lachnospirales</taxon>
        <taxon>Lachnospiraceae</taxon>
        <taxon>Hominiventricola</taxon>
    </lineage>
</organism>
<keyword evidence="3 4" id="KW-0479">Metal-binding</keyword>
<evidence type="ECO:0000256" key="2">
    <source>
        <dbReference type="ARBA" id="ARBA00022679"/>
    </source>
</evidence>
<dbReference type="PIRSF" id="PIRSF037505">
    <property type="entry name" value="Betaine_HMT"/>
    <property type="match status" value="1"/>
</dbReference>
<dbReference type="PANTHER" id="PTHR11103">
    <property type="entry name" value="SLR1189 PROTEIN"/>
    <property type="match status" value="1"/>
</dbReference>
<evidence type="ECO:0000256" key="3">
    <source>
        <dbReference type="PIRSR" id="PIRSR037505-2"/>
    </source>
</evidence>